<gene>
    <name evidence="1" type="ORF">METZ01_LOCUS465428</name>
</gene>
<dbReference type="EMBL" id="UINC01195825">
    <property type="protein sequence ID" value="SVE12574.1"/>
    <property type="molecule type" value="Genomic_DNA"/>
</dbReference>
<name>A0A383AY41_9ZZZZ</name>
<evidence type="ECO:0000313" key="1">
    <source>
        <dbReference type="EMBL" id="SVE12574.1"/>
    </source>
</evidence>
<dbReference type="AlphaFoldDB" id="A0A383AY41"/>
<proteinExistence type="predicted"/>
<feature type="non-terminal residue" evidence="1">
    <location>
        <position position="39"/>
    </location>
</feature>
<accession>A0A383AY41</accession>
<reference evidence="1" key="1">
    <citation type="submission" date="2018-05" db="EMBL/GenBank/DDBJ databases">
        <authorList>
            <person name="Lanie J.A."/>
            <person name="Ng W.-L."/>
            <person name="Kazmierczak K.M."/>
            <person name="Andrzejewski T.M."/>
            <person name="Davidsen T.M."/>
            <person name="Wayne K.J."/>
            <person name="Tettelin H."/>
            <person name="Glass J.I."/>
            <person name="Rusch D."/>
            <person name="Podicherti R."/>
            <person name="Tsui H.-C.T."/>
            <person name="Winkler M.E."/>
        </authorList>
    </citation>
    <scope>NUCLEOTIDE SEQUENCE</scope>
</reference>
<protein>
    <submittedName>
        <fullName evidence="1">Uncharacterized protein</fullName>
    </submittedName>
</protein>
<feature type="non-terminal residue" evidence="1">
    <location>
        <position position="1"/>
    </location>
</feature>
<sequence length="39" mass="4159">VASRNPELRLGCLEPSRIATARGIMPLSPQRAVLIAMIG</sequence>
<organism evidence="1">
    <name type="scientific">marine metagenome</name>
    <dbReference type="NCBI Taxonomy" id="408172"/>
    <lineage>
        <taxon>unclassified sequences</taxon>
        <taxon>metagenomes</taxon>
        <taxon>ecological metagenomes</taxon>
    </lineage>
</organism>